<dbReference type="GO" id="GO:0005886">
    <property type="term" value="C:plasma membrane"/>
    <property type="evidence" value="ECO:0007669"/>
    <property type="project" value="UniProtKB-SubCell"/>
</dbReference>
<dbReference type="GO" id="GO:0005524">
    <property type="term" value="F:ATP binding"/>
    <property type="evidence" value="ECO:0007669"/>
    <property type="project" value="UniProtKB-KW"/>
</dbReference>
<dbReference type="SMART" id="SM00388">
    <property type="entry name" value="HisKA"/>
    <property type="match status" value="1"/>
</dbReference>
<dbReference type="SUPFAM" id="SSF55874">
    <property type="entry name" value="ATPase domain of HSP90 chaperone/DNA topoisomerase II/histidine kinase"/>
    <property type="match status" value="1"/>
</dbReference>
<dbReference type="Pfam" id="PF13426">
    <property type="entry name" value="PAS_9"/>
    <property type="match status" value="2"/>
</dbReference>
<dbReference type="eggNOG" id="COG2198">
    <property type="taxonomic scope" value="Bacteria"/>
</dbReference>
<keyword evidence="10" id="KW-0547">Nucleotide-binding</keyword>
<dbReference type="InterPro" id="IPR005467">
    <property type="entry name" value="His_kinase_dom"/>
</dbReference>
<dbReference type="Proteomes" id="UP000006621">
    <property type="component" value="Chromosome"/>
</dbReference>
<dbReference type="CDD" id="cd13553">
    <property type="entry name" value="PBP2_NrtA_CpmA_like"/>
    <property type="match status" value="1"/>
</dbReference>
<evidence type="ECO:0000256" key="9">
    <source>
        <dbReference type="ARBA" id="ARBA00022692"/>
    </source>
</evidence>
<dbReference type="PANTHER" id="PTHR45339:SF1">
    <property type="entry name" value="HYBRID SIGNAL TRANSDUCTION HISTIDINE KINASE J"/>
    <property type="match status" value="1"/>
</dbReference>
<dbReference type="InterPro" id="IPR035965">
    <property type="entry name" value="PAS-like_dom_sf"/>
</dbReference>
<evidence type="ECO:0000256" key="6">
    <source>
        <dbReference type="ARBA" id="ARBA00022519"/>
    </source>
</evidence>
<evidence type="ECO:0000256" key="15">
    <source>
        <dbReference type="ARBA" id="ARBA00023136"/>
    </source>
</evidence>
<dbReference type="Pfam" id="PF00512">
    <property type="entry name" value="HisKA"/>
    <property type="match status" value="1"/>
</dbReference>
<comment type="catalytic activity">
    <reaction evidence="1">
        <text>ATP + protein L-histidine = ADP + protein N-phospho-L-histidine.</text>
        <dbReference type="EC" id="2.7.13.3"/>
    </reaction>
</comment>
<dbReference type="SMART" id="SM00387">
    <property type="entry name" value="HATPase_c"/>
    <property type="match status" value="1"/>
</dbReference>
<dbReference type="Pfam" id="PF00072">
    <property type="entry name" value="Response_reg"/>
    <property type="match status" value="2"/>
</dbReference>
<dbReference type="CDD" id="cd16922">
    <property type="entry name" value="HATPase_EvgS-ArcB-TorS-like"/>
    <property type="match status" value="1"/>
</dbReference>
<feature type="domain" description="PAC" evidence="24">
    <location>
        <begin position="563"/>
        <end position="615"/>
    </location>
</feature>
<dbReference type="InterPro" id="IPR000700">
    <property type="entry name" value="PAS-assoc_C"/>
</dbReference>
<dbReference type="InterPro" id="IPR044527">
    <property type="entry name" value="NrtA/CpmA_ABC-bd_dom"/>
</dbReference>
<dbReference type="eggNOG" id="COG3829">
    <property type="taxonomic scope" value="Bacteria"/>
</dbReference>
<feature type="coiled-coil region" evidence="20">
    <location>
        <begin position="1233"/>
        <end position="1281"/>
    </location>
</feature>
<dbReference type="Pfam" id="PF08447">
    <property type="entry name" value="PAS_3"/>
    <property type="match status" value="1"/>
</dbReference>
<feature type="domain" description="HPt" evidence="25">
    <location>
        <begin position="1838"/>
        <end position="1934"/>
    </location>
</feature>
<feature type="domain" description="PAS" evidence="23">
    <location>
        <begin position="616"/>
        <end position="691"/>
    </location>
</feature>
<dbReference type="InterPro" id="IPR013656">
    <property type="entry name" value="PAS_4"/>
</dbReference>
<feature type="domain" description="PAS" evidence="23">
    <location>
        <begin position="241"/>
        <end position="275"/>
    </location>
</feature>
<comment type="subunit">
    <text evidence="16">At low DSF concentrations, interacts with RpfF.</text>
</comment>
<evidence type="ECO:0000256" key="2">
    <source>
        <dbReference type="ARBA" id="ARBA00004651"/>
    </source>
</evidence>
<feature type="domain" description="PAS" evidence="23">
    <location>
        <begin position="368"/>
        <end position="428"/>
    </location>
</feature>
<sequence>MMSKGKLSFTDLQFDKKWEYHSADGKASYISGIIPGHLLYSKLSGNAAEYMVDEIVPFLEAAYRDGGFTGTEFIRFADYSGVNEASLNARRAYGRAINQLNEKYHCHPCVTYIIGANFKMRTLLKFFGKFMKQDYIFVDNIEDAFEHLNSTENRKVSDLPPDEENMENDNLTITPKHISELTSALGYILWERESITSDDWKRFFSEDNPLRSVEDLLSVTADDITELRQNEKKRTEELSESLSLIEATLESTADGILVVDTEGKVLRYNNRFAKMWRIDKDVLATGRDEDLLNAVLGYFDDPEAFLAGVRSLYATPEQTSTDELCLNDGRIFERYSCPQWHDGEVTGRVWSFRDVTEQRKAEDALRESEEKFRNLAQTTSTAIMVHQNDKWVYANPAAVEIGGYSSEELKTMNFWDLVAPEFKEKVKERGKKRERGIEVISEYESKIITKQGEERWVQLEATSTEYKGEPAVLVSATDITNRKEAEKELEEREEYYRSIFQQFQDLYYRTDMDGTLVELSPSVQPLAGYEREELIGKPVKTVYANLEDREDLLRELREKGSVEDYELTLQRKNGEKVVASTNSHIVFGENGEPVGVEGTLRDITERKQAEEELKESEQRLDSLISNTPAVIFSYKFIDGEQKITYINDNIQNVLGFEPDDFIGNEEFHQSCIHPDDREESFKEIQKLIQGKADSITMTYRFKDSSGDYHWLRDTHRVISREDNEIEIVGAWWDISERKQAEQEFQRLLAESERVNRLMSGRETRIRELKQEVNTLAEELGRKRVYADEDEDSAARVEIVEERAAEPLSAPEPLTGQAYEIADRGLEKPEVSMAFIPILCCAPLLYAKTHGIFAKNGLEVALSPAPGWSGVKDLLSFGHCDAAHLLSPMPLAIRQGLDGRPAPIRLASIQNVNGQALTLASRHKEIADVREMKGFTFGVPYHFSMHYYLLCLFLAEHGLDPLRDVSIIEVPPPRMPHFLATNRVDGVFAPEPFNQLPAYQGTGFIHTLSRDIWPGHPCCCFASTEDFIEKYPRTYRVMLKSVMEAELYLHQAGPEEMQKVARELSQPDILGQDDPEPVAQALSGEYDDGLGNQRIVHDRMDFLPTPWQEYGVWILSQQQRWGQLRRQVDYREVVEQCFEKETRDIAAAMGFDEPGASLEPVAPFDGTNAFAYMSAQPFCAFAQEEPAPADSMEERIAHLSRIVSAKAGGRDPEEIRVQADDVLGWLEQCIHDLIKNLDFAADALTESKETLEQEVQKQTAKLEEARKNALSLAEDAEAANKSKSEFLANMSHEIRTPLNAVMGMGQLLADTPLNDQQRNYLAKIDRSSKLLLGIINDVLDVSKIEAGKLELDPHSFNLHDVVNDMRTMFSSKAQKKRLELIIEADPDLPRALVGDSMRLEQVIANLLSNALKFTESGHVSLHINKAREAATSPDSCRLRFSVTDSGIGMNEEQMGRLFNPFSQADSSTTRKYGGTGLGLVISRRLVEAMGGRLEVTSAPGEGSTFFFTIELPKASDQTGLADRPASLSDNMKFLVVDDQEPARIVLREILESWNGDVVEAAGGRKAVEEVLAAQKQNRPFDFILMDWKMPGEMDGLEAIRHLKHLHETGTLTGDETPVFMISAYSEDEIPRSESDLYQAFLEKPVTASELFDAIMQATGKEMGTVQQTNSATTPSFAGYTVLLVEDNEMNQEVATAFIEKTKAKVITAENGTDALQCYEENSIDLVLMDLQMPVMDGFDATAEIRRRENDSEGNAHVPIIALSAAVLDADRKKAAEAGADGHLGKPIDSQELYAVMGQYLKSSGSISEESASPEEEAAEEFPVLEGFDLSRGKASAQGKRDTYLKLLRNFYTQITGAFADFPDRISSLTFEEIHHEAHTIKGVAATVGALRVADAAAAIDMAGIEQTAPTESMINELRDALLCAKEQIAPHLSIEKSTVAVGEEEGRKAMDTLLEILRNNELPEDDLVETVVAFVGAEAGSEKAGALRSSIEQFDMDSAVDLLEKFQQGE</sequence>
<evidence type="ECO:0000259" key="21">
    <source>
        <dbReference type="PROSITE" id="PS50109"/>
    </source>
</evidence>
<evidence type="ECO:0000256" key="8">
    <source>
        <dbReference type="ARBA" id="ARBA00022679"/>
    </source>
</evidence>
<keyword evidence="12" id="KW-0067">ATP-binding</keyword>
<keyword evidence="14" id="KW-0902">Two-component regulatory system</keyword>
<dbReference type="STRING" id="717231.Flexsi_0766"/>
<keyword evidence="9" id="KW-0812">Transmembrane</keyword>
<keyword evidence="8" id="KW-0808">Transferase</keyword>
<dbReference type="CDD" id="cd00082">
    <property type="entry name" value="HisKA"/>
    <property type="match status" value="1"/>
</dbReference>
<dbReference type="InterPro" id="IPR001610">
    <property type="entry name" value="PAC"/>
</dbReference>
<dbReference type="Gene3D" id="3.30.565.10">
    <property type="entry name" value="Histidine kinase-like ATPase, C-terminal domain"/>
    <property type="match status" value="1"/>
</dbReference>
<evidence type="ECO:0000313" key="27">
    <source>
        <dbReference type="Proteomes" id="UP000006621"/>
    </source>
</evidence>
<keyword evidence="27" id="KW-1185">Reference proteome</keyword>
<dbReference type="EC" id="2.7.13.3" evidence="3"/>
<dbReference type="InterPro" id="IPR036097">
    <property type="entry name" value="HisK_dim/P_sf"/>
</dbReference>
<dbReference type="PROSITE" id="PS50110">
    <property type="entry name" value="RESPONSE_REGULATORY"/>
    <property type="match status" value="2"/>
</dbReference>
<dbReference type="PRINTS" id="PR00344">
    <property type="entry name" value="BCTRLSENSOR"/>
</dbReference>
<evidence type="ECO:0000256" key="1">
    <source>
        <dbReference type="ARBA" id="ARBA00000085"/>
    </source>
</evidence>
<dbReference type="GO" id="GO:0000155">
    <property type="term" value="F:phosphorelay sensor kinase activity"/>
    <property type="evidence" value="ECO:0007669"/>
    <property type="project" value="InterPro"/>
</dbReference>
<reference evidence="27" key="2">
    <citation type="submission" date="2011-06" db="EMBL/GenBank/DDBJ databases">
        <title>The complete genome of Flexistipes sinusarabici DSM 4947.</title>
        <authorList>
            <person name="Lucas S."/>
            <person name="Han J."/>
            <person name="Lapidus A."/>
            <person name="Bruce D."/>
            <person name="Goodwin L."/>
            <person name="Pitluck S."/>
            <person name="Peters L."/>
            <person name="Kyrpides N."/>
            <person name="Mavromatis K."/>
            <person name="Ivanova N."/>
            <person name="Mikhailova N."/>
            <person name="Chertkov O."/>
            <person name="Detter J.C."/>
            <person name="Tapia R."/>
            <person name="Han C."/>
            <person name="Land M."/>
            <person name="Hauser L."/>
            <person name="Markowitz V."/>
            <person name="Cheng J.-F."/>
            <person name="Hugenholtz P."/>
            <person name="Woyke T."/>
            <person name="Wu D."/>
            <person name="Spring S."/>
            <person name="Schroeder M."/>
            <person name="Brambilla E."/>
            <person name="Klenk H.-P."/>
            <person name="Eisen J.A."/>
        </authorList>
    </citation>
    <scope>NUCLEOTIDE SEQUENCE [LARGE SCALE GENOMIC DNA]</scope>
    <source>
        <strain evidence="27">DSM 4947 / MAS 10</strain>
    </source>
</reference>
<dbReference type="PROSITE" id="PS50113">
    <property type="entry name" value="PAC"/>
    <property type="match status" value="3"/>
</dbReference>
<keyword evidence="13" id="KW-1133">Transmembrane helix</keyword>
<feature type="domain" description="PAS" evidence="23">
    <location>
        <begin position="492"/>
        <end position="558"/>
    </location>
</feature>
<accession>F8E4F0</accession>
<dbReference type="SUPFAM" id="SSF53850">
    <property type="entry name" value="Periplasmic binding protein-like II"/>
    <property type="match status" value="1"/>
</dbReference>
<dbReference type="Pfam" id="PF08448">
    <property type="entry name" value="PAS_4"/>
    <property type="match status" value="1"/>
</dbReference>
<dbReference type="InterPro" id="IPR003594">
    <property type="entry name" value="HATPase_dom"/>
</dbReference>
<feature type="domain" description="Histidine kinase" evidence="21">
    <location>
        <begin position="1288"/>
        <end position="1512"/>
    </location>
</feature>
<evidence type="ECO:0000256" key="4">
    <source>
        <dbReference type="ARBA" id="ARBA00022448"/>
    </source>
</evidence>
<dbReference type="InterPro" id="IPR013655">
    <property type="entry name" value="PAS_fold_3"/>
</dbReference>
<feature type="domain" description="PAC" evidence="24">
    <location>
        <begin position="695"/>
        <end position="746"/>
    </location>
</feature>
<dbReference type="SMART" id="SM00448">
    <property type="entry name" value="REC"/>
    <property type="match status" value="2"/>
</dbReference>
<keyword evidence="15" id="KW-0472">Membrane</keyword>
<dbReference type="FunFam" id="1.10.287.130:FF:000002">
    <property type="entry name" value="Two-component osmosensing histidine kinase"/>
    <property type="match status" value="1"/>
</dbReference>
<dbReference type="PROSITE" id="PS50109">
    <property type="entry name" value="HIS_KIN"/>
    <property type="match status" value="1"/>
</dbReference>
<dbReference type="SMART" id="SM00091">
    <property type="entry name" value="PAS"/>
    <property type="match status" value="4"/>
</dbReference>
<keyword evidence="4" id="KW-0813">Transport</keyword>
<proteinExistence type="predicted"/>
<feature type="domain" description="Response regulatory" evidence="22">
    <location>
        <begin position="1531"/>
        <end position="1657"/>
    </location>
</feature>
<dbReference type="EMBL" id="CP002858">
    <property type="protein sequence ID" value="AEI14436.1"/>
    <property type="molecule type" value="Genomic_DNA"/>
</dbReference>
<evidence type="ECO:0000259" key="25">
    <source>
        <dbReference type="PROSITE" id="PS50894"/>
    </source>
</evidence>
<evidence type="ECO:0000256" key="17">
    <source>
        <dbReference type="ARBA" id="ARBA00068150"/>
    </source>
</evidence>
<keyword evidence="7 19" id="KW-0597">Phosphoprotein</keyword>
<dbReference type="eggNOG" id="COG0784">
    <property type="taxonomic scope" value="Bacteria"/>
</dbReference>
<evidence type="ECO:0000256" key="13">
    <source>
        <dbReference type="ARBA" id="ARBA00022989"/>
    </source>
</evidence>
<dbReference type="CDD" id="cd17546">
    <property type="entry name" value="REC_hyHK_CKI1_RcsC-like"/>
    <property type="match status" value="2"/>
</dbReference>
<evidence type="ECO:0000256" key="16">
    <source>
        <dbReference type="ARBA" id="ARBA00064003"/>
    </source>
</evidence>
<evidence type="ECO:0000256" key="20">
    <source>
        <dbReference type="SAM" id="Coils"/>
    </source>
</evidence>
<dbReference type="InterPro" id="IPR004358">
    <property type="entry name" value="Sig_transdc_His_kin-like_C"/>
</dbReference>
<evidence type="ECO:0000256" key="7">
    <source>
        <dbReference type="ARBA" id="ARBA00022553"/>
    </source>
</evidence>
<dbReference type="Pfam" id="PF13379">
    <property type="entry name" value="NMT1_2"/>
    <property type="match status" value="1"/>
</dbReference>
<dbReference type="OrthoDB" id="5290456at2"/>
<dbReference type="Gene3D" id="1.10.287.130">
    <property type="match status" value="1"/>
</dbReference>
<evidence type="ECO:0000256" key="12">
    <source>
        <dbReference type="ARBA" id="ARBA00022840"/>
    </source>
</evidence>
<name>F8E4F0_FLESM</name>
<dbReference type="InterPro" id="IPR003661">
    <property type="entry name" value="HisK_dim/P_dom"/>
</dbReference>
<dbReference type="HOGENOM" id="CLU_233754_0_0_0"/>
<dbReference type="Pfam" id="PF02518">
    <property type="entry name" value="HATPase_c"/>
    <property type="match status" value="1"/>
</dbReference>
<dbReference type="eggNOG" id="COG2202">
    <property type="taxonomic scope" value="Bacteria"/>
</dbReference>
<dbReference type="InterPro" id="IPR036641">
    <property type="entry name" value="HPT_dom_sf"/>
</dbReference>
<dbReference type="Gene3D" id="1.20.120.160">
    <property type="entry name" value="HPT domain"/>
    <property type="match status" value="1"/>
</dbReference>
<organism evidence="26 27">
    <name type="scientific">Flexistipes sinusarabici (strain ATCC 49648 / DSM 4947 / MAS 10)</name>
    <dbReference type="NCBI Taxonomy" id="717231"/>
    <lineage>
        <taxon>Bacteria</taxon>
        <taxon>Pseudomonadati</taxon>
        <taxon>Deferribacterota</taxon>
        <taxon>Deferribacteres</taxon>
        <taxon>Deferribacterales</taxon>
        <taxon>Flexistipitaceae</taxon>
        <taxon>Flexistipes</taxon>
    </lineage>
</organism>
<feature type="modified residue" description="4-aspartylphosphate" evidence="19">
    <location>
        <position position="1585"/>
    </location>
</feature>
<keyword evidence="20" id="KW-0175">Coiled coil</keyword>
<dbReference type="Gene3D" id="3.30.450.20">
    <property type="entry name" value="PAS domain"/>
    <property type="match status" value="4"/>
</dbReference>
<feature type="modified residue" description="4-aspartylphosphate" evidence="19">
    <location>
        <position position="1728"/>
    </location>
</feature>
<reference evidence="26 27" key="1">
    <citation type="journal article" date="2011" name="Stand. Genomic Sci.">
        <title>Genome sequence of the moderately thermophilic halophile Flexistipes sinusarabici strain (MAS10).</title>
        <authorList>
            <person name="Lapidus A."/>
            <person name="Chertkov O."/>
            <person name="Nolan M."/>
            <person name="Lucas S."/>
            <person name="Hammon N."/>
            <person name="Deshpande S."/>
            <person name="Cheng J.F."/>
            <person name="Tapia R."/>
            <person name="Han C."/>
            <person name="Goodwin L."/>
            <person name="Pitluck S."/>
            <person name="Liolios K."/>
            <person name="Pagani I."/>
            <person name="Ivanova N."/>
            <person name="Huntemann M."/>
            <person name="Mavromatis K."/>
            <person name="Mikhailova N."/>
            <person name="Pati A."/>
            <person name="Chen A."/>
            <person name="Palaniappan K."/>
            <person name="Land M."/>
            <person name="Hauser L."/>
            <person name="Brambilla E.M."/>
            <person name="Rohde M."/>
            <person name="Abt B."/>
            <person name="Spring S."/>
            <person name="Goker M."/>
            <person name="Bristow J."/>
            <person name="Eisen J.A."/>
            <person name="Markowitz V."/>
            <person name="Hugenholtz P."/>
            <person name="Kyrpides N.C."/>
            <person name="Klenk H.P."/>
            <person name="Woyke T."/>
        </authorList>
    </citation>
    <scope>NUCLEOTIDE SEQUENCE [LARGE SCALE GENOMIC DNA]</scope>
    <source>
        <strain evidence="27">DSM 4947 / MAS 10</strain>
    </source>
</reference>
<dbReference type="InterPro" id="IPR001789">
    <property type="entry name" value="Sig_transdc_resp-reg_receiver"/>
</dbReference>
<dbReference type="Gene3D" id="3.40.190.10">
    <property type="entry name" value="Periplasmic binding protein-like II"/>
    <property type="match status" value="2"/>
</dbReference>
<dbReference type="PANTHER" id="PTHR45339">
    <property type="entry name" value="HYBRID SIGNAL TRANSDUCTION HISTIDINE KINASE J"/>
    <property type="match status" value="1"/>
</dbReference>
<dbReference type="InterPro" id="IPR036890">
    <property type="entry name" value="HATPase_C_sf"/>
</dbReference>
<dbReference type="SUPFAM" id="SSF52172">
    <property type="entry name" value="CheY-like"/>
    <property type="match status" value="2"/>
</dbReference>
<feature type="coiled-coil region" evidence="20">
    <location>
        <begin position="737"/>
        <end position="778"/>
    </location>
</feature>
<evidence type="ECO:0000259" key="24">
    <source>
        <dbReference type="PROSITE" id="PS50113"/>
    </source>
</evidence>
<dbReference type="eggNOG" id="COG0715">
    <property type="taxonomic scope" value="Bacteria"/>
</dbReference>
<keyword evidence="6" id="KW-0997">Cell inner membrane</keyword>
<dbReference type="Gene3D" id="3.40.50.2300">
    <property type="match status" value="2"/>
</dbReference>
<keyword evidence="5" id="KW-1003">Cell membrane</keyword>
<dbReference type="PROSITE" id="PS50112">
    <property type="entry name" value="PAS"/>
    <property type="match status" value="4"/>
</dbReference>
<evidence type="ECO:0000256" key="19">
    <source>
        <dbReference type="PROSITE-ProRule" id="PRU00169"/>
    </source>
</evidence>
<dbReference type="PROSITE" id="PS50894">
    <property type="entry name" value="HPT"/>
    <property type="match status" value="1"/>
</dbReference>
<dbReference type="InterPro" id="IPR000014">
    <property type="entry name" value="PAS"/>
</dbReference>
<dbReference type="NCBIfam" id="TIGR00229">
    <property type="entry name" value="sensory_box"/>
    <property type="match status" value="3"/>
</dbReference>
<gene>
    <name evidence="26" type="ordered locus">Flexsi_0766</name>
</gene>
<dbReference type="Pfam" id="PF01627">
    <property type="entry name" value="Hpt"/>
    <property type="match status" value="1"/>
</dbReference>
<dbReference type="eggNOG" id="COG2205">
    <property type="taxonomic scope" value="Bacteria"/>
</dbReference>
<feature type="modified residue" description="Phosphohistidine" evidence="18">
    <location>
        <position position="1877"/>
    </location>
</feature>
<evidence type="ECO:0000259" key="22">
    <source>
        <dbReference type="PROSITE" id="PS50110"/>
    </source>
</evidence>
<feature type="domain" description="PAC" evidence="24">
    <location>
        <begin position="441"/>
        <end position="491"/>
    </location>
</feature>
<dbReference type="SUPFAM" id="SSF47384">
    <property type="entry name" value="Homodimeric domain of signal transducing histidine kinase"/>
    <property type="match status" value="1"/>
</dbReference>
<evidence type="ECO:0000256" key="14">
    <source>
        <dbReference type="ARBA" id="ARBA00023012"/>
    </source>
</evidence>
<keyword evidence="11 26" id="KW-0418">Kinase</keyword>
<dbReference type="CDD" id="cd00130">
    <property type="entry name" value="PAS"/>
    <property type="match status" value="3"/>
</dbReference>
<feature type="domain" description="Response regulatory" evidence="22">
    <location>
        <begin position="1679"/>
        <end position="1799"/>
    </location>
</feature>
<evidence type="ECO:0000313" key="26">
    <source>
        <dbReference type="EMBL" id="AEI14436.1"/>
    </source>
</evidence>
<evidence type="ECO:0000256" key="11">
    <source>
        <dbReference type="ARBA" id="ARBA00022777"/>
    </source>
</evidence>
<evidence type="ECO:0000256" key="10">
    <source>
        <dbReference type="ARBA" id="ARBA00022741"/>
    </source>
</evidence>
<dbReference type="FunFam" id="3.30.565.10:FF:000010">
    <property type="entry name" value="Sensor histidine kinase RcsC"/>
    <property type="match status" value="1"/>
</dbReference>
<dbReference type="SMART" id="SM00086">
    <property type="entry name" value="PAC"/>
    <property type="match status" value="3"/>
</dbReference>
<comment type="subcellular location">
    <subcellularLocation>
        <location evidence="2">Cell membrane</location>
        <topology evidence="2">Multi-pass membrane protein</topology>
    </subcellularLocation>
</comment>
<evidence type="ECO:0000256" key="18">
    <source>
        <dbReference type="PROSITE-ProRule" id="PRU00110"/>
    </source>
</evidence>
<evidence type="ECO:0000256" key="5">
    <source>
        <dbReference type="ARBA" id="ARBA00022475"/>
    </source>
</evidence>
<evidence type="ECO:0000256" key="3">
    <source>
        <dbReference type="ARBA" id="ARBA00012438"/>
    </source>
</evidence>
<dbReference type="RefSeq" id="WP_013885934.1">
    <property type="nucleotide sequence ID" value="NC_015672.1"/>
</dbReference>
<dbReference type="InterPro" id="IPR011006">
    <property type="entry name" value="CheY-like_superfamily"/>
</dbReference>
<evidence type="ECO:0000259" key="23">
    <source>
        <dbReference type="PROSITE" id="PS50112"/>
    </source>
</evidence>
<dbReference type="KEGG" id="fsi:Flexsi_0766"/>
<dbReference type="SUPFAM" id="SSF55785">
    <property type="entry name" value="PYP-like sensor domain (PAS domain)"/>
    <property type="match status" value="4"/>
</dbReference>
<dbReference type="InterPro" id="IPR008207">
    <property type="entry name" value="Sig_transdc_His_kin_Hpt_dom"/>
</dbReference>
<protein>
    <recommendedName>
        <fullName evidence="17">Sensory/regulatory protein RpfC</fullName>
        <ecNumber evidence="3">2.7.13.3</ecNumber>
    </recommendedName>
</protein>
<dbReference type="SUPFAM" id="SSF47226">
    <property type="entry name" value="Histidine-containing phosphotransfer domain, HPT domain"/>
    <property type="match status" value="1"/>
</dbReference>